<keyword evidence="3" id="KW-0804">Transcription</keyword>
<dbReference type="Gene3D" id="1.10.10.60">
    <property type="entry name" value="Homeodomain-like"/>
    <property type="match status" value="2"/>
</dbReference>
<dbReference type="SMART" id="SM00342">
    <property type="entry name" value="HTH_ARAC"/>
    <property type="match status" value="1"/>
</dbReference>
<dbReference type="Proteomes" id="UP000002526">
    <property type="component" value="Chromosome"/>
</dbReference>
<dbReference type="KEGG" id="bja:bll0256"/>
<gene>
    <name evidence="5" type="ordered locus">bll0256</name>
</gene>
<keyword evidence="1" id="KW-0805">Transcription regulation</keyword>
<dbReference type="EMBL" id="BA000040">
    <property type="protein sequence ID" value="BAC45521.1"/>
    <property type="molecule type" value="Genomic_DNA"/>
</dbReference>
<dbReference type="PhylomeDB" id="Q89XQ2"/>
<dbReference type="OrthoDB" id="8334882at2"/>
<sequence>MHPRVEWSARIAELLCSHRIRTSRQTLPMRNGTRSSTMSLQMSHPQNAKDHVAAAIDVSSIECGRLRSSRRSRRSGEEAMTLSLVHLDVALAIEPPAPDVRGSADREPSFRVSAKRLACASSEVDRETGAEGFTDPVMQRLADALAATKAMHHPHSAILVDALRLAILTRKASRRTVAGQGQPESAEGDHEGRVCRAVRSLQKWRLKRVMQYVDDNLAAKVTLEHLAAVAGLSRMHFAAQFRAAVGIRPHEYLLKRRIERAQELLQQADVSLVDIALTVGFQTQAHFTTVFKRFAGDTPYQWRSAYLAQFLPLPPVGARPS</sequence>
<dbReference type="GO" id="GO:0003700">
    <property type="term" value="F:DNA-binding transcription factor activity"/>
    <property type="evidence" value="ECO:0000318"/>
    <property type="project" value="GO_Central"/>
</dbReference>
<feature type="domain" description="HTH araC/xylS-type" evidence="4">
    <location>
        <begin position="207"/>
        <end position="305"/>
    </location>
</feature>
<dbReference type="InterPro" id="IPR018060">
    <property type="entry name" value="HTH_AraC"/>
</dbReference>
<dbReference type="InterPro" id="IPR050204">
    <property type="entry name" value="AraC_XylS_family_regulators"/>
</dbReference>
<reference evidence="6" key="1">
    <citation type="journal article" date="2002" name="DNA Res.">
        <title>Complete genomic sequence of nitrogen-fixing symbiotic bacterium Bradyrhizobium japonicum USDA110.</title>
        <authorList>
            <person name="Kaneko T."/>
            <person name="Nakamura Y."/>
            <person name="Sato S."/>
            <person name="Minamisawa K."/>
            <person name="Uchiumi T."/>
            <person name="Sasamoto S."/>
            <person name="Watanabe A."/>
            <person name="Idesawa K."/>
            <person name="Iriguchi M."/>
            <person name="Kawashima K."/>
            <person name="Kohara M."/>
            <person name="Matsumoto M."/>
            <person name="Shimpo S."/>
            <person name="Tsuruoka H."/>
            <person name="Wada T."/>
            <person name="Yamada M."/>
            <person name="Tabata S."/>
        </authorList>
    </citation>
    <scope>NUCLEOTIDE SEQUENCE [LARGE SCALE GENOMIC DNA]</scope>
    <source>
        <strain evidence="6">JCM 10833 / BCRC 13528 / IAM 13628 / NBRC 14792 / USDA 110</strain>
    </source>
</reference>
<dbReference type="STRING" id="224911.AAV28_40520"/>
<dbReference type="GO" id="GO:0000987">
    <property type="term" value="F:cis-regulatory region sequence-specific DNA binding"/>
    <property type="evidence" value="ECO:0000318"/>
    <property type="project" value="GO_Central"/>
</dbReference>
<dbReference type="PATRIC" id="fig|224911.5.peg.250"/>
<evidence type="ECO:0000313" key="6">
    <source>
        <dbReference type="Proteomes" id="UP000002526"/>
    </source>
</evidence>
<dbReference type="HOGENOM" id="CLU_076532_1_0_5"/>
<evidence type="ECO:0000313" key="5">
    <source>
        <dbReference type="EMBL" id="BAC45521.1"/>
    </source>
</evidence>
<dbReference type="InterPro" id="IPR020449">
    <property type="entry name" value="Tscrpt_reg_AraC-type_HTH"/>
</dbReference>
<dbReference type="PANTHER" id="PTHR46796">
    <property type="entry name" value="HTH-TYPE TRANSCRIPTIONAL ACTIVATOR RHAS-RELATED"/>
    <property type="match status" value="1"/>
</dbReference>
<dbReference type="InParanoid" id="Q89XQ2"/>
<dbReference type="InterPro" id="IPR018062">
    <property type="entry name" value="HTH_AraC-typ_CS"/>
</dbReference>
<dbReference type="Pfam" id="PF12833">
    <property type="entry name" value="HTH_18"/>
    <property type="match status" value="1"/>
</dbReference>
<accession>Q89XQ2</accession>
<evidence type="ECO:0000256" key="1">
    <source>
        <dbReference type="ARBA" id="ARBA00023015"/>
    </source>
</evidence>
<evidence type="ECO:0000256" key="2">
    <source>
        <dbReference type="ARBA" id="ARBA00023125"/>
    </source>
</evidence>
<keyword evidence="6" id="KW-1185">Reference proteome</keyword>
<dbReference type="GO" id="GO:0006355">
    <property type="term" value="P:regulation of DNA-templated transcription"/>
    <property type="evidence" value="ECO:0000318"/>
    <property type="project" value="GO_Central"/>
</dbReference>
<protein>
    <submittedName>
        <fullName evidence="5">Transcriptional regulatory protein</fullName>
    </submittedName>
</protein>
<dbReference type="PRINTS" id="PR00032">
    <property type="entry name" value="HTHARAC"/>
</dbReference>
<dbReference type="EnsemblBacteria" id="BAC45521">
    <property type="protein sequence ID" value="BAC45521"/>
    <property type="gene ID" value="BAC45521"/>
</dbReference>
<dbReference type="eggNOG" id="COG2207">
    <property type="taxonomic scope" value="Bacteria"/>
</dbReference>
<evidence type="ECO:0000256" key="3">
    <source>
        <dbReference type="ARBA" id="ARBA00023163"/>
    </source>
</evidence>
<dbReference type="PROSITE" id="PS00041">
    <property type="entry name" value="HTH_ARAC_FAMILY_1"/>
    <property type="match status" value="1"/>
</dbReference>
<organism evidence="5 6">
    <name type="scientific">Bradyrhizobium diazoefficiens (strain JCM 10833 / BCRC 13528 / IAM 13628 / NBRC 14792 / USDA 110)</name>
    <dbReference type="NCBI Taxonomy" id="224911"/>
    <lineage>
        <taxon>Bacteria</taxon>
        <taxon>Pseudomonadati</taxon>
        <taxon>Pseudomonadota</taxon>
        <taxon>Alphaproteobacteria</taxon>
        <taxon>Hyphomicrobiales</taxon>
        <taxon>Nitrobacteraceae</taxon>
        <taxon>Bradyrhizobium</taxon>
    </lineage>
</organism>
<dbReference type="PANTHER" id="PTHR46796:SF14">
    <property type="entry name" value="TRANSCRIPTIONAL REGULATORY PROTEIN"/>
    <property type="match status" value="1"/>
</dbReference>
<dbReference type="InterPro" id="IPR009057">
    <property type="entry name" value="Homeodomain-like_sf"/>
</dbReference>
<dbReference type="PROSITE" id="PS01124">
    <property type="entry name" value="HTH_ARAC_FAMILY_2"/>
    <property type="match status" value="1"/>
</dbReference>
<dbReference type="AlphaFoldDB" id="Q89XQ2"/>
<keyword evidence="2" id="KW-0238">DNA-binding</keyword>
<name>Q89XQ2_BRADU</name>
<proteinExistence type="predicted"/>
<evidence type="ECO:0000259" key="4">
    <source>
        <dbReference type="PROSITE" id="PS01124"/>
    </source>
</evidence>
<dbReference type="SUPFAM" id="SSF46689">
    <property type="entry name" value="Homeodomain-like"/>
    <property type="match status" value="2"/>
</dbReference>